<dbReference type="RefSeq" id="XP_033570516.1">
    <property type="nucleotide sequence ID" value="XM_033712921.1"/>
</dbReference>
<organism evidence="1">
    <name type="scientific">Mytilinidion resinicola</name>
    <dbReference type="NCBI Taxonomy" id="574789"/>
    <lineage>
        <taxon>Eukaryota</taxon>
        <taxon>Fungi</taxon>
        <taxon>Dikarya</taxon>
        <taxon>Ascomycota</taxon>
        <taxon>Pezizomycotina</taxon>
        <taxon>Dothideomycetes</taxon>
        <taxon>Pleosporomycetidae</taxon>
        <taxon>Mytilinidiales</taxon>
        <taxon>Mytilinidiaceae</taxon>
        <taxon>Mytilinidion</taxon>
    </lineage>
</organism>
<reference evidence="1 3" key="1">
    <citation type="journal article" date="2020" name="Stud. Mycol.">
        <title>101 Dothideomycetes genomes: a test case for predicting lifestyles and emergence of pathogens.</title>
        <authorList>
            <person name="Haridas S."/>
            <person name="Albert R."/>
            <person name="Binder M."/>
            <person name="Bloem J."/>
            <person name="Labutti K."/>
            <person name="Salamov A."/>
            <person name="Andreopoulos B."/>
            <person name="Baker S."/>
            <person name="Barry K."/>
            <person name="Bills G."/>
            <person name="Bluhm B."/>
            <person name="Cannon C."/>
            <person name="Castanera R."/>
            <person name="Culley D."/>
            <person name="Daum C."/>
            <person name="Ezra D."/>
            <person name="Gonzalez J."/>
            <person name="Henrissat B."/>
            <person name="Kuo A."/>
            <person name="Liang C."/>
            <person name="Lipzen A."/>
            <person name="Lutzoni F."/>
            <person name="Magnuson J."/>
            <person name="Mondo S."/>
            <person name="Nolan M."/>
            <person name="Ohm R."/>
            <person name="Pangilinan J."/>
            <person name="Park H.-J."/>
            <person name="Ramirez L."/>
            <person name="Alfaro M."/>
            <person name="Sun H."/>
            <person name="Tritt A."/>
            <person name="Yoshinaga Y."/>
            <person name="Zwiers L.-H."/>
            <person name="Turgeon B."/>
            <person name="Goodwin S."/>
            <person name="Spatafora J."/>
            <person name="Crous P."/>
            <person name="Grigoriev I."/>
        </authorList>
    </citation>
    <scope>NUCLEOTIDE SEQUENCE</scope>
    <source>
        <strain evidence="1 3">CBS 304.34</strain>
    </source>
</reference>
<evidence type="ECO:0000313" key="3">
    <source>
        <dbReference type="RefSeq" id="XP_033570516.1"/>
    </source>
</evidence>
<protein>
    <submittedName>
        <fullName evidence="1 3">Uncharacterized protein</fullName>
    </submittedName>
</protein>
<evidence type="ECO:0000313" key="1">
    <source>
        <dbReference type="EMBL" id="KAF2803552.1"/>
    </source>
</evidence>
<reference evidence="3" key="3">
    <citation type="submission" date="2025-04" db="UniProtKB">
        <authorList>
            <consortium name="RefSeq"/>
        </authorList>
    </citation>
    <scope>IDENTIFICATION</scope>
    <source>
        <strain evidence="3">CBS 304.34</strain>
    </source>
</reference>
<dbReference type="EMBL" id="MU003717">
    <property type="protein sequence ID" value="KAF2803552.1"/>
    <property type="molecule type" value="Genomic_DNA"/>
</dbReference>
<dbReference type="GeneID" id="54453814"/>
<accession>A0A6A6Y440</accession>
<evidence type="ECO:0000313" key="2">
    <source>
        <dbReference type="Proteomes" id="UP000504636"/>
    </source>
</evidence>
<gene>
    <name evidence="1 3" type="ORF">BDZ99DRAFT_166755</name>
</gene>
<name>A0A6A6Y440_9PEZI</name>
<keyword evidence="2" id="KW-1185">Reference proteome</keyword>
<reference evidence="3" key="2">
    <citation type="submission" date="2020-04" db="EMBL/GenBank/DDBJ databases">
        <authorList>
            <consortium name="NCBI Genome Project"/>
        </authorList>
    </citation>
    <scope>NUCLEOTIDE SEQUENCE</scope>
    <source>
        <strain evidence="3">CBS 304.34</strain>
    </source>
</reference>
<sequence length="171" mass="19161">MSDAIMMTRCNLCNNFPPPQGWLDILNLRFTPQMLEDAVKAGCPMCKLVLAGLVHFEPKFGPIADLEELRLESYNHVFEVAGYTKNEVKMKLAFFTARVDDTQDTLHTQTPLPRSLEPLYGRLVSQPTISGDTASDAAFSWASHTLQTCINHIHSKCLSLTWTAADRSVYL</sequence>
<dbReference type="AlphaFoldDB" id="A0A6A6Y440"/>
<proteinExistence type="predicted"/>
<dbReference type="Proteomes" id="UP000504636">
    <property type="component" value="Unplaced"/>
</dbReference>